<feature type="transmembrane region" description="Helical" evidence="2">
    <location>
        <begin position="6"/>
        <end position="28"/>
    </location>
</feature>
<evidence type="ECO:0000313" key="3">
    <source>
        <dbReference type="EMBL" id="ACL42326.1"/>
    </source>
</evidence>
<dbReference type="EMBL" id="CP001342">
    <property type="protein sequence ID" value="ACL42326.1"/>
    <property type="molecule type" value="Genomic_DNA"/>
</dbReference>
<dbReference type="Proteomes" id="UP000002505">
    <property type="component" value="Plasmid pACHL01"/>
</dbReference>
<name>B8HIS9_PSECP</name>
<feature type="region of interest" description="Disordered" evidence="1">
    <location>
        <begin position="55"/>
        <end position="81"/>
    </location>
</feature>
<evidence type="ECO:0000256" key="2">
    <source>
        <dbReference type="SAM" id="Phobius"/>
    </source>
</evidence>
<keyword evidence="2" id="KW-0472">Membrane</keyword>
<keyword evidence="3" id="KW-0614">Plasmid</keyword>
<dbReference type="HOGENOM" id="CLU_2566419_0_0_11"/>
<keyword evidence="2" id="KW-0812">Transmembrane</keyword>
<geneLocation type="plasmid" evidence="3 4">
    <name>pACHL01</name>
</geneLocation>
<evidence type="ECO:0000313" key="4">
    <source>
        <dbReference type="Proteomes" id="UP000002505"/>
    </source>
</evidence>
<evidence type="ECO:0000256" key="1">
    <source>
        <dbReference type="SAM" id="MobiDB-lite"/>
    </source>
</evidence>
<proteinExistence type="predicted"/>
<organism evidence="3 4">
    <name type="scientific">Pseudarthrobacter chlorophenolicus (strain ATCC 700700 / DSM 12829 / CIP 107037 / JCM 12360 / KCTC 9906 / NCIMB 13794 / A6)</name>
    <name type="common">Arthrobacter chlorophenolicus</name>
    <dbReference type="NCBI Taxonomy" id="452863"/>
    <lineage>
        <taxon>Bacteria</taxon>
        <taxon>Bacillati</taxon>
        <taxon>Actinomycetota</taxon>
        <taxon>Actinomycetes</taxon>
        <taxon>Micrococcales</taxon>
        <taxon>Micrococcaceae</taxon>
        <taxon>Pseudarthrobacter</taxon>
    </lineage>
</organism>
<reference evidence="3" key="1">
    <citation type="submission" date="2009-01" db="EMBL/GenBank/DDBJ databases">
        <title>Complete sequence of plasmid1 of Arthrobacter chlorophenolicus A6.</title>
        <authorList>
            <consortium name="US DOE Joint Genome Institute"/>
            <person name="Lucas S."/>
            <person name="Copeland A."/>
            <person name="Lapidus A."/>
            <person name="Glavina del Rio T."/>
            <person name="Tice H."/>
            <person name="Bruce D."/>
            <person name="Goodwin L."/>
            <person name="Pitluck S."/>
            <person name="Goltsman E."/>
            <person name="Clum A."/>
            <person name="Larimer F."/>
            <person name="Land M."/>
            <person name="Hauser L."/>
            <person name="Kyrpides N."/>
            <person name="Mikhailova N."/>
            <person name="Jansson J."/>
            <person name="Richardson P."/>
        </authorList>
    </citation>
    <scope>NUCLEOTIDE SEQUENCE [LARGE SCALE GENOMIC DNA]</scope>
    <source>
        <strain evidence="3">A6</strain>
        <plasmid evidence="3">pACHL01</plasmid>
    </source>
</reference>
<sequence>MNPEALRVLAAVLAGVAVAGYFIAIIVIDRRHTAKLNKLRADYEASVAPHYAALMRPGKNKPGTIRTDARPNSSTTESDTP</sequence>
<accession>B8HIS9</accession>
<protein>
    <submittedName>
        <fullName evidence="3">Uncharacterized protein</fullName>
    </submittedName>
</protein>
<dbReference type="AlphaFoldDB" id="B8HIS9"/>
<dbReference type="RefSeq" id="WP_012623343.1">
    <property type="nucleotide sequence ID" value="NC_011879.1"/>
</dbReference>
<keyword evidence="2" id="KW-1133">Transmembrane helix</keyword>
<dbReference type="KEGG" id="ach:Achl_4375"/>
<feature type="compositionally biased region" description="Polar residues" evidence="1">
    <location>
        <begin position="70"/>
        <end position="81"/>
    </location>
</feature>
<gene>
    <name evidence="3" type="ordered locus">Achl_4375</name>
</gene>
<keyword evidence="4" id="KW-1185">Reference proteome</keyword>